<keyword evidence="5 9" id="KW-0227">DNA damage</keyword>
<reference evidence="12 14" key="1">
    <citation type="journal article" date="2015" name="Stand. Genomic Sci.">
        <title>Genomic Encyclopedia of Bacterial and Archaeal Type Strains, Phase III: the genomes of soil and plant-associated and newly described type strains.</title>
        <authorList>
            <person name="Whitman W.B."/>
            <person name="Woyke T."/>
            <person name="Klenk H.P."/>
            <person name="Zhou Y."/>
            <person name="Lilburn T.G."/>
            <person name="Beck B.J."/>
            <person name="De Vos P."/>
            <person name="Vandamme P."/>
            <person name="Eisen J.A."/>
            <person name="Garrity G."/>
            <person name="Hugenholtz P."/>
            <person name="Kyrpides N.C."/>
        </authorList>
    </citation>
    <scope>NUCLEOTIDE SEQUENCE [LARGE SCALE GENOMIC DNA]</scope>
    <source>
        <strain evidence="12 14">CGMCC 1.5380</strain>
    </source>
</reference>
<keyword evidence="4" id="KW-0547">Nucleotide-binding</keyword>
<keyword evidence="13" id="KW-1185">Reference proteome</keyword>
<comment type="similarity">
    <text evidence="2 9">Belongs to the RecN family.</text>
</comment>
<dbReference type="GO" id="GO:0006281">
    <property type="term" value="P:DNA repair"/>
    <property type="evidence" value="ECO:0007669"/>
    <property type="project" value="UniProtKB-KW"/>
</dbReference>
<sequence length="550" mass="61581">MITSLSIKNYALIEKLTIDFSKGFSTITGETGAGKSIILGALGLVLGKRADLTSLKNKEDKCIIEAHFEISKYNLLPFFEANDLDYENDTIIRREILPSGKSRAFINDSPVNLQELQELSLFLIDIHSQQQTQELSDENVQFNIIDAIANNKETILEYQSILKSFKSDKSKLNALLKRQSESKKEQEYNTFLLDELVAAQLKSGEQETLEADFEKLNNVEIIKEAIDKSLAIANEEQIGVLHNLNEIKISLQKIASFSTEYHTLLDRITSLTIEFDDISDELNRCSEKLINDPEQLDLVSQKLQVLFNLQKKHQVSSVDELLEIQTNLENSVLELGNMEDEIVVLTDSIEQKTVELNAFSEAIHNNRVEAVPVLSQKLIAILETLGMPNVRFNIDIKTTETYFSNGKDELQFLFSANKGTDFGLLKKVASGGEMSRIMLAVKAILAQYSKLPTLIFDEIDTGVSGEIAIRMGEIMKEMSQDMQIFAITHLPQIAAKGIAHFKVFKSTVGEDTLSELKLLNDDERIVEIAQMLSGTVVSDSALNHAKALLN</sequence>
<dbReference type="EMBL" id="VLKX01000005">
    <property type="protein sequence ID" value="TWI48147.1"/>
    <property type="molecule type" value="Genomic_DNA"/>
</dbReference>
<organism evidence="12 14">
    <name type="scientific">Flavobacterium glaciei</name>
    <dbReference type="NCBI Taxonomy" id="386300"/>
    <lineage>
        <taxon>Bacteria</taxon>
        <taxon>Pseudomonadati</taxon>
        <taxon>Bacteroidota</taxon>
        <taxon>Flavobacteriia</taxon>
        <taxon>Flavobacteriales</taxon>
        <taxon>Flavobacteriaceae</taxon>
        <taxon>Flavobacterium</taxon>
    </lineage>
</organism>
<dbReference type="Proteomes" id="UP000321392">
    <property type="component" value="Unassembled WGS sequence"/>
</dbReference>
<dbReference type="RefSeq" id="WP_114753998.1">
    <property type="nucleotide sequence ID" value="NZ_QQBA01000005.1"/>
</dbReference>
<dbReference type="GO" id="GO:0005524">
    <property type="term" value="F:ATP binding"/>
    <property type="evidence" value="ECO:0007669"/>
    <property type="project" value="UniProtKB-KW"/>
</dbReference>
<keyword evidence="7 9" id="KW-0234">DNA repair</keyword>
<protein>
    <recommendedName>
        <fullName evidence="3 9">DNA repair protein RecN</fullName>
    </recommendedName>
    <alternativeName>
        <fullName evidence="8 9">Recombination protein N</fullName>
    </alternativeName>
</protein>
<dbReference type="SUPFAM" id="SSF52540">
    <property type="entry name" value="P-loop containing nucleoside triphosphate hydrolases"/>
    <property type="match status" value="1"/>
</dbReference>
<dbReference type="PANTHER" id="PTHR11059">
    <property type="entry name" value="DNA REPAIR PROTEIN RECN"/>
    <property type="match status" value="1"/>
</dbReference>
<reference evidence="12" key="3">
    <citation type="submission" date="2019-07" db="EMBL/GenBank/DDBJ databases">
        <authorList>
            <person name="Whitman W."/>
            <person name="Huntemann M."/>
            <person name="Clum A."/>
            <person name="Pillay M."/>
            <person name="Palaniappan K."/>
            <person name="Varghese N."/>
            <person name="Mikhailova N."/>
            <person name="Stamatis D."/>
            <person name="Reddy T."/>
            <person name="Daum C."/>
            <person name="Shapiro N."/>
            <person name="Ivanova N."/>
            <person name="Kyrpides N."/>
            <person name="Woyke T."/>
        </authorList>
    </citation>
    <scope>NUCLEOTIDE SEQUENCE</scope>
    <source>
        <strain evidence="12">CGMCC 1.5380</strain>
    </source>
</reference>
<evidence type="ECO:0000256" key="8">
    <source>
        <dbReference type="ARBA" id="ARBA00033408"/>
    </source>
</evidence>
<gene>
    <name evidence="11" type="ORF">DFR66_105105</name>
    <name evidence="12" type="ORF">IQ02_01305</name>
</gene>
<dbReference type="GO" id="GO:0009432">
    <property type="term" value="P:SOS response"/>
    <property type="evidence" value="ECO:0007669"/>
    <property type="project" value="TreeGrafter"/>
</dbReference>
<accession>A0A562PUN1</accession>
<dbReference type="NCBIfam" id="TIGR00634">
    <property type="entry name" value="recN"/>
    <property type="match status" value="1"/>
</dbReference>
<dbReference type="InterPro" id="IPR027417">
    <property type="entry name" value="P-loop_NTPase"/>
</dbReference>
<evidence type="ECO:0000256" key="9">
    <source>
        <dbReference type="PIRNR" id="PIRNR003128"/>
    </source>
</evidence>
<dbReference type="CDD" id="cd03241">
    <property type="entry name" value="ABC_RecN"/>
    <property type="match status" value="2"/>
</dbReference>
<evidence type="ECO:0000256" key="3">
    <source>
        <dbReference type="ARBA" id="ARBA00021315"/>
    </source>
</evidence>
<feature type="domain" description="RecF/RecN/SMC N-terminal" evidence="10">
    <location>
        <begin position="2"/>
        <end position="506"/>
    </location>
</feature>
<name>A0A562PUN1_9FLAO</name>
<evidence type="ECO:0000256" key="7">
    <source>
        <dbReference type="ARBA" id="ARBA00023204"/>
    </source>
</evidence>
<proteinExistence type="inferred from homology"/>
<dbReference type="OrthoDB" id="9806954at2"/>
<dbReference type="InterPro" id="IPR003395">
    <property type="entry name" value="RecF/RecN/SMC_N"/>
</dbReference>
<dbReference type="GO" id="GO:0006310">
    <property type="term" value="P:DNA recombination"/>
    <property type="evidence" value="ECO:0007669"/>
    <property type="project" value="InterPro"/>
</dbReference>
<dbReference type="Gene3D" id="3.40.50.300">
    <property type="entry name" value="P-loop containing nucleotide triphosphate hydrolases"/>
    <property type="match status" value="2"/>
</dbReference>
<dbReference type="EMBL" id="QQBA01000005">
    <property type="protein sequence ID" value="RDI56237.1"/>
    <property type="molecule type" value="Genomic_DNA"/>
</dbReference>
<evidence type="ECO:0000256" key="6">
    <source>
        <dbReference type="ARBA" id="ARBA00022840"/>
    </source>
</evidence>
<evidence type="ECO:0000313" key="11">
    <source>
        <dbReference type="EMBL" id="RDI56237.1"/>
    </source>
</evidence>
<dbReference type="Proteomes" id="UP000254518">
    <property type="component" value="Unassembled WGS sequence"/>
</dbReference>
<reference evidence="11 13" key="2">
    <citation type="submission" date="2018-07" db="EMBL/GenBank/DDBJ databases">
        <title>Genomic Encyclopedia of Type Strains, Phase IV (KMG-IV): sequencing the most valuable type-strain genomes for metagenomic binning, comparative biology and taxonomic classification.</title>
        <authorList>
            <person name="Goeker M."/>
        </authorList>
    </citation>
    <scope>NUCLEOTIDE SEQUENCE [LARGE SCALE GENOMIC DNA]</scope>
    <source>
        <strain evidence="11 13">DSM 19728</strain>
    </source>
</reference>
<evidence type="ECO:0000256" key="1">
    <source>
        <dbReference type="ARBA" id="ARBA00003618"/>
    </source>
</evidence>
<dbReference type="Pfam" id="PF02463">
    <property type="entry name" value="SMC_N"/>
    <property type="match status" value="1"/>
</dbReference>
<keyword evidence="6" id="KW-0067">ATP-binding</keyword>
<comment type="caution">
    <text evidence="12">The sequence shown here is derived from an EMBL/GenBank/DDBJ whole genome shotgun (WGS) entry which is preliminary data.</text>
</comment>
<dbReference type="PIRSF" id="PIRSF003128">
    <property type="entry name" value="RecN"/>
    <property type="match status" value="1"/>
</dbReference>
<evidence type="ECO:0000313" key="12">
    <source>
        <dbReference type="EMBL" id="TWI48147.1"/>
    </source>
</evidence>
<evidence type="ECO:0000256" key="4">
    <source>
        <dbReference type="ARBA" id="ARBA00022741"/>
    </source>
</evidence>
<comment type="function">
    <text evidence="1 9">May be involved in recombinational repair of damaged DNA.</text>
</comment>
<dbReference type="PANTHER" id="PTHR11059:SF0">
    <property type="entry name" value="DNA REPAIR PROTEIN RECN"/>
    <property type="match status" value="1"/>
</dbReference>
<evidence type="ECO:0000313" key="14">
    <source>
        <dbReference type="Proteomes" id="UP000321392"/>
    </source>
</evidence>
<evidence type="ECO:0000313" key="13">
    <source>
        <dbReference type="Proteomes" id="UP000254518"/>
    </source>
</evidence>
<evidence type="ECO:0000256" key="2">
    <source>
        <dbReference type="ARBA" id="ARBA00009441"/>
    </source>
</evidence>
<evidence type="ECO:0000259" key="10">
    <source>
        <dbReference type="Pfam" id="PF02463"/>
    </source>
</evidence>
<evidence type="ECO:0000256" key="5">
    <source>
        <dbReference type="ARBA" id="ARBA00022763"/>
    </source>
</evidence>
<dbReference type="GO" id="GO:0043590">
    <property type="term" value="C:bacterial nucleoid"/>
    <property type="evidence" value="ECO:0007669"/>
    <property type="project" value="TreeGrafter"/>
</dbReference>
<dbReference type="InterPro" id="IPR004604">
    <property type="entry name" value="DNA_recomb/repair_RecN"/>
</dbReference>
<dbReference type="AlphaFoldDB" id="A0A562PUN1"/>